<evidence type="ECO:0000256" key="1">
    <source>
        <dbReference type="SAM" id="Phobius"/>
    </source>
</evidence>
<feature type="transmembrane region" description="Helical" evidence="1">
    <location>
        <begin position="123"/>
        <end position="145"/>
    </location>
</feature>
<gene>
    <name evidence="2" type="ORF">SAMN04488565_1376</name>
</gene>
<dbReference type="Proteomes" id="UP000182690">
    <property type="component" value="Unassembled WGS sequence"/>
</dbReference>
<reference evidence="2 3" key="1">
    <citation type="submission" date="2016-10" db="EMBL/GenBank/DDBJ databases">
        <authorList>
            <person name="de Groot N.N."/>
        </authorList>
    </citation>
    <scope>NUCLEOTIDE SEQUENCE [LARGE SCALE GENOMIC DNA]</scope>
    <source>
        <strain evidence="2 3">DSM 22788</strain>
    </source>
</reference>
<dbReference type="OrthoDB" id="9953802at2"/>
<keyword evidence="1" id="KW-0812">Transmembrane</keyword>
<proteinExistence type="predicted"/>
<dbReference type="RefSeq" id="WP_010154809.1">
    <property type="nucleotide sequence ID" value="NZ_FNKB01000001.1"/>
</dbReference>
<evidence type="ECO:0000313" key="2">
    <source>
        <dbReference type="EMBL" id="SDQ21436.1"/>
    </source>
</evidence>
<accession>A0A1H0Z2X3</accession>
<feature type="transmembrane region" description="Helical" evidence="1">
    <location>
        <begin position="19"/>
        <end position="37"/>
    </location>
</feature>
<dbReference type="EMBL" id="FNKB01000001">
    <property type="protein sequence ID" value="SDQ21436.1"/>
    <property type="molecule type" value="Genomic_DNA"/>
</dbReference>
<name>A0A1H0Z2X3_9MICO</name>
<organism evidence="2 3">
    <name type="scientific">Leucobacter chromiiresistens</name>
    <dbReference type="NCBI Taxonomy" id="1079994"/>
    <lineage>
        <taxon>Bacteria</taxon>
        <taxon>Bacillati</taxon>
        <taxon>Actinomycetota</taxon>
        <taxon>Actinomycetes</taxon>
        <taxon>Micrococcales</taxon>
        <taxon>Microbacteriaceae</taxon>
        <taxon>Leucobacter</taxon>
    </lineage>
</organism>
<sequence>MTSNSESEPESKPPGWNQLAPIGALLAAVVFLGAGAVNTAVHPDSRWSLGWVFVLVVVPGVAAGCIAGLGARLGVWIARISHESTLKGDISVGARAIGAGVGGALTGMLPIGSLVSLFEWAPHAGACMQLSMLVLFGVFAGYVMLGSRRGSRTG</sequence>
<protein>
    <submittedName>
        <fullName evidence="2">Uncharacterized protein</fullName>
    </submittedName>
</protein>
<feature type="transmembrane region" description="Helical" evidence="1">
    <location>
        <begin position="92"/>
        <end position="111"/>
    </location>
</feature>
<keyword evidence="1" id="KW-0472">Membrane</keyword>
<feature type="transmembrane region" description="Helical" evidence="1">
    <location>
        <begin position="49"/>
        <end position="71"/>
    </location>
</feature>
<evidence type="ECO:0000313" key="3">
    <source>
        <dbReference type="Proteomes" id="UP000182690"/>
    </source>
</evidence>
<dbReference type="AlphaFoldDB" id="A0A1H0Z2X3"/>
<dbReference type="STRING" id="1079994.SAMN04488565_1376"/>
<keyword evidence="1" id="KW-1133">Transmembrane helix</keyword>